<dbReference type="GO" id="GO:0006508">
    <property type="term" value="P:proteolysis"/>
    <property type="evidence" value="ECO:0007669"/>
    <property type="project" value="UniProtKB-KW"/>
</dbReference>
<dbReference type="AlphaFoldDB" id="A0A1H1Y4T7"/>
<feature type="transmembrane region" description="Helical" evidence="1">
    <location>
        <begin position="177"/>
        <end position="196"/>
    </location>
</feature>
<feature type="transmembrane region" description="Helical" evidence="1">
    <location>
        <begin position="236"/>
        <end position="258"/>
    </location>
</feature>
<protein>
    <submittedName>
        <fullName evidence="3">CAAX protease self-immunity</fullName>
    </submittedName>
</protein>
<feature type="transmembrane region" description="Helical" evidence="1">
    <location>
        <begin position="12"/>
        <end position="34"/>
    </location>
</feature>
<dbReference type="EMBL" id="LT629758">
    <property type="protein sequence ID" value="SDT16460.1"/>
    <property type="molecule type" value="Genomic_DNA"/>
</dbReference>
<keyword evidence="1" id="KW-1133">Transmembrane helix</keyword>
<sequence length="282" mass="30026">MTFWNRPAIWKPFLLIAGYLAFYVAVGQLIGLLFGDRIDTGNLLADPSSIFLALVLPIAIGAAALLVFTWRAGWLREVFGPQPIHGRAWMWIGPALVALAIAGHVGATDWGNWTGTEIALIAVLGLCIGVVEELATRGLAVKMLRDADHGERFVAVVSSLVFALMHSINLLSGMKLATVASTVGYTFCFGVCMYLVMRVTGTLWAAIVLHGLTDPTTFLSTGGIDQAVDTAGARGWSALTGIATIGLMLFAVVAVFLIRNQPPAAAQATRHQPPAGKHEAYD</sequence>
<dbReference type="InterPro" id="IPR052710">
    <property type="entry name" value="CAAX_protease"/>
</dbReference>
<dbReference type="InterPro" id="IPR003675">
    <property type="entry name" value="Rce1/LyrA-like_dom"/>
</dbReference>
<keyword evidence="3" id="KW-0378">Hydrolase</keyword>
<dbReference type="Proteomes" id="UP000198688">
    <property type="component" value="Chromosome I"/>
</dbReference>
<evidence type="ECO:0000313" key="4">
    <source>
        <dbReference type="Proteomes" id="UP000198688"/>
    </source>
</evidence>
<feature type="transmembrane region" description="Helical" evidence="1">
    <location>
        <begin position="152"/>
        <end position="171"/>
    </location>
</feature>
<evidence type="ECO:0000313" key="3">
    <source>
        <dbReference type="EMBL" id="SDT16460.1"/>
    </source>
</evidence>
<dbReference type="STRING" id="113562.SAMN04489716_2707"/>
<feature type="domain" description="CAAX prenyl protease 2/Lysostaphin resistance protein A-like" evidence="2">
    <location>
        <begin position="117"/>
        <end position="214"/>
    </location>
</feature>
<dbReference type="GO" id="GO:0080120">
    <property type="term" value="P:CAAX-box protein maturation"/>
    <property type="evidence" value="ECO:0007669"/>
    <property type="project" value="UniProtKB-ARBA"/>
</dbReference>
<reference evidence="3 4" key="1">
    <citation type="submission" date="2016-10" db="EMBL/GenBank/DDBJ databases">
        <authorList>
            <person name="de Groot N.N."/>
        </authorList>
    </citation>
    <scope>NUCLEOTIDE SEQUENCE [LARGE SCALE GENOMIC DNA]</scope>
    <source>
        <strain evidence="3 4">DSM 43941</strain>
    </source>
</reference>
<feature type="transmembrane region" description="Helical" evidence="1">
    <location>
        <begin position="49"/>
        <end position="68"/>
    </location>
</feature>
<accession>A0A1H1Y4T7</accession>
<feature type="transmembrane region" description="Helical" evidence="1">
    <location>
        <begin position="88"/>
        <end position="107"/>
    </location>
</feature>
<proteinExistence type="predicted"/>
<dbReference type="PANTHER" id="PTHR36435">
    <property type="entry name" value="SLR1288 PROTEIN"/>
    <property type="match status" value="1"/>
</dbReference>
<dbReference type="RefSeq" id="WP_197686219.1">
    <property type="nucleotide sequence ID" value="NZ_BOMJ01000036.1"/>
</dbReference>
<name>A0A1H1Y4T7_9ACTN</name>
<dbReference type="Pfam" id="PF02517">
    <property type="entry name" value="Rce1-like"/>
    <property type="match status" value="1"/>
</dbReference>
<keyword evidence="3" id="KW-0645">Protease</keyword>
<organism evidence="3 4">
    <name type="scientific">Actinoplanes derwentensis</name>
    <dbReference type="NCBI Taxonomy" id="113562"/>
    <lineage>
        <taxon>Bacteria</taxon>
        <taxon>Bacillati</taxon>
        <taxon>Actinomycetota</taxon>
        <taxon>Actinomycetes</taxon>
        <taxon>Micromonosporales</taxon>
        <taxon>Micromonosporaceae</taxon>
        <taxon>Actinoplanes</taxon>
    </lineage>
</organism>
<keyword evidence="4" id="KW-1185">Reference proteome</keyword>
<keyword evidence="1" id="KW-0812">Transmembrane</keyword>
<feature type="transmembrane region" description="Helical" evidence="1">
    <location>
        <begin position="203"/>
        <end position="224"/>
    </location>
</feature>
<dbReference type="PANTHER" id="PTHR36435:SF1">
    <property type="entry name" value="CAAX AMINO TERMINAL PROTEASE FAMILY PROTEIN"/>
    <property type="match status" value="1"/>
</dbReference>
<dbReference type="GO" id="GO:0004175">
    <property type="term" value="F:endopeptidase activity"/>
    <property type="evidence" value="ECO:0007669"/>
    <property type="project" value="UniProtKB-ARBA"/>
</dbReference>
<keyword evidence="1" id="KW-0472">Membrane</keyword>
<feature type="transmembrane region" description="Helical" evidence="1">
    <location>
        <begin position="113"/>
        <end position="131"/>
    </location>
</feature>
<gene>
    <name evidence="3" type="ORF">SAMN04489716_2707</name>
</gene>
<evidence type="ECO:0000259" key="2">
    <source>
        <dbReference type="Pfam" id="PF02517"/>
    </source>
</evidence>
<evidence type="ECO:0000256" key="1">
    <source>
        <dbReference type="SAM" id="Phobius"/>
    </source>
</evidence>